<dbReference type="PANTHER" id="PTHR47691:SF3">
    <property type="entry name" value="HTH-TYPE TRANSCRIPTIONAL REGULATOR RV0890C-RELATED"/>
    <property type="match status" value="1"/>
</dbReference>
<name>A0AAD7EW22_9AGAR</name>
<dbReference type="Gene3D" id="1.25.40.10">
    <property type="entry name" value="Tetratricopeptide repeat domain"/>
    <property type="match status" value="1"/>
</dbReference>
<dbReference type="SUPFAM" id="SSF48452">
    <property type="entry name" value="TPR-like"/>
    <property type="match status" value="1"/>
</dbReference>
<dbReference type="Gene3D" id="3.40.50.300">
    <property type="entry name" value="P-loop containing nucleotide triphosphate hydrolases"/>
    <property type="match status" value="1"/>
</dbReference>
<dbReference type="Gene3D" id="1.20.930.20">
    <property type="entry name" value="Adaptor protein Cbl, N-terminal domain"/>
    <property type="match status" value="1"/>
</dbReference>
<sequence length="1060" mass="119372">MATDTLQIIADSINTPFLNAIINTTQTVLEKIQTVTKHKADCVELLEQVHQLVNAIMILHITSDAGGEMPMKVVNHVGKFTEILHKIYVFVDAQQKGNKVKNFFRQGEMSTLLKDCQVGLQQSFDFFQIEGPRLLPGITEMQKDAQKKHQEVLNMIEKLSETTASERASTMSGNYSRFSNSSDSISMLPSEPKIFHGRESELSDILDLFKNRIPKIAILGAGGMGKTTLARAVLHQAEITSRYAQNRFFVACSSATTKLELVNLIGAHLGLKPGKDLTKAVMQHFSNNPPSFLILDELETLWEPASLRDGIEDLLSLLAAIDNLALMITMRGAERPAKVLWTRPFLRILQPLDQQAARLTFIDIADSGHSQEEVDQILSLTDNMPLAISLLAHLADTEGCSNVLYRWETEKTSLISEGFDKRSNLDMSISLSISSLRIQVLPQSQKLLSLLSMLPDGLADVDLLQSKLPLETILKCKTALKSTTLAYSDEHQRLKVLMPIREYLQQHHPPGENLVQPLLKYFEEMLKFYAEYRGTQSSSTIIPRINSNLTNIQNVLQWGLKQEQPILSNSVYCVCYLTHFRDINMQTETPLMTQIQDLLPQLNDHRLKASFLIESIYRLQYDPISDPDTLVSQVLEHFKYFDDTDLKCKFYNRMAYYCQNFKNDRVEAANMCKKSISLAIPTGNSKGHSSALCQLAWINIQLGKYSIARMYAYDAQKLARHSGDLYTEAQAVSTQARCEQELGHYKQSLSLAIMAQSLLALCGMSGSEANLSIMLVQAEIHKHKSEYNEAWKIHARIAEISAERDARWHAMALYNVAEIQVLIGAPRHDVQRNVDLARSIQPYGNWFTAARDCTLGHLHLREKDLAAAQLLFEKSIQSDHNAEFKSACLEGLGNSSQWGAGYSMFQWTIIFLVYSIKCKNRLQVHKALKFCGDTFLREQDEDTAITLFTVALAGFTYMDVHQSRAECMLKLSDISNSHGDQLKAVGQWTTARPLFERSSQGREVQGVDERLACVGREVLEQHRENIARLLQLNGSSSNPLPIEDEEQVELAEEPLGQLVV</sequence>
<dbReference type="InterPro" id="IPR036537">
    <property type="entry name" value="Adaptor_Cbl_N_dom_sf"/>
</dbReference>
<dbReference type="CDD" id="cd21037">
    <property type="entry name" value="MLKL_NTD"/>
    <property type="match status" value="1"/>
</dbReference>
<accession>A0AAD7EW22</accession>
<dbReference type="InterPro" id="IPR011990">
    <property type="entry name" value="TPR-like_helical_dom_sf"/>
</dbReference>
<comment type="caution">
    <text evidence="2">The sequence shown here is derived from an EMBL/GenBank/DDBJ whole genome shotgun (WGS) entry which is preliminary data.</text>
</comment>
<dbReference type="Proteomes" id="UP001218218">
    <property type="component" value="Unassembled WGS sequence"/>
</dbReference>
<protein>
    <recommendedName>
        <fullName evidence="1">ORC1/DEAH AAA+ ATPase domain-containing protein</fullName>
    </recommendedName>
</protein>
<dbReference type="InterPro" id="IPR027417">
    <property type="entry name" value="P-loop_NTPase"/>
</dbReference>
<feature type="domain" description="ORC1/DEAH AAA+ ATPase" evidence="1">
    <location>
        <begin position="216"/>
        <end position="319"/>
    </location>
</feature>
<proteinExistence type="predicted"/>
<reference evidence="2" key="1">
    <citation type="submission" date="2023-03" db="EMBL/GenBank/DDBJ databases">
        <title>Massive genome expansion in bonnet fungi (Mycena s.s.) driven by repeated elements and novel gene families across ecological guilds.</title>
        <authorList>
            <consortium name="Lawrence Berkeley National Laboratory"/>
            <person name="Harder C.B."/>
            <person name="Miyauchi S."/>
            <person name="Viragh M."/>
            <person name="Kuo A."/>
            <person name="Thoen E."/>
            <person name="Andreopoulos B."/>
            <person name="Lu D."/>
            <person name="Skrede I."/>
            <person name="Drula E."/>
            <person name="Henrissat B."/>
            <person name="Morin E."/>
            <person name="Kohler A."/>
            <person name="Barry K."/>
            <person name="LaButti K."/>
            <person name="Morin E."/>
            <person name="Salamov A."/>
            <person name="Lipzen A."/>
            <person name="Mereny Z."/>
            <person name="Hegedus B."/>
            <person name="Baldrian P."/>
            <person name="Stursova M."/>
            <person name="Weitz H."/>
            <person name="Taylor A."/>
            <person name="Grigoriev I.V."/>
            <person name="Nagy L.G."/>
            <person name="Martin F."/>
            <person name="Kauserud H."/>
        </authorList>
    </citation>
    <scope>NUCLEOTIDE SEQUENCE</scope>
    <source>
        <strain evidence="2">CBHHK002</strain>
    </source>
</reference>
<dbReference type="CDD" id="cd00009">
    <property type="entry name" value="AAA"/>
    <property type="match status" value="1"/>
</dbReference>
<dbReference type="Pfam" id="PF13401">
    <property type="entry name" value="AAA_22"/>
    <property type="match status" value="1"/>
</dbReference>
<dbReference type="PANTHER" id="PTHR47691">
    <property type="entry name" value="REGULATOR-RELATED"/>
    <property type="match status" value="1"/>
</dbReference>
<dbReference type="EMBL" id="JARIHO010000009">
    <property type="protein sequence ID" value="KAJ7355319.1"/>
    <property type="molecule type" value="Genomic_DNA"/>
</dbReference>
<dbReference type="GO" id="GO:0016887">
    <property type="term" value="F:ATP hydrolysis activity"/>
    <property type="evidence" value="ECO:0007669"/>
    <property type="project" value="InterPro"/>
</dbReference>
<dbReference type="InterPro" id="IPR059179">
    <property type="entry name" value="MLKL-like_MCAfunc"/>
</dbReference>
<evidence type="ECO:0000259" key="1">
    <source>
        <dbReference type="Pfam" id="PF13401"/>
    </source>
</evidence>
<gene>
    <name evidence="2" type="ORF">DFH08DRAFT_497213</name>
</gene>
<dbReference type="AlphaFoldDB" id="A0AAD7EW22"/>
<organism evidence="2 3">
    <name type="scientific">Mycena albidolilacea</name>
    <dbReference type="NCBI Taxonomy" id="1033008"/>
    <lineage>
        <taxon>Eukaryota</taxon>
        <taxon>Fungi</taxon>
        <taxon>Dikarya</taxon>
        <taxon>Basidiomycota</taxon>
        <taxon>Agaricomycotina</taxon>
        <taxon>Agaricomycetes</taxon>
        <taxon>Agaricomycetidae</taxon>
        <taxon>Agaricales</taxon>
        <taxon>Marasmiineae</taxon>
        <taxon>Mycenaceae</taxon>
        <taxon>Mycena</taxon>
    </lineage>
</organism>
<evidence type="ECO:0000313" key="2">
    <source>
        <dbReference type="EMBL" id="KAJ7355319.1"/>
    </source>
</evidence>
<dbReference type="GO" id="GO:0007166">
    <property type="term" value="P:cell surface receptor signaling pathway"/>
    <property type="evidence" value="ECO:0007669"/>
    <property type="project" value="InterPro"/>
</dbReference>
<evidence type="ECO:0000313" key="3">
    <source>
        <dbReference type="Proteomes" id="UP001218218"/>
    </source>
</evidence>
<keyword evidence="3" id="KW-1185">Reference proteome</keyword>
<dbReference type="InterPro" id="IPR049945">
    <property type="entry name" value="AAA_22"/>
</dbReference>
<dbReference type="SUPFAM" id="SSF52540">
    <property type="entry name" value="P-loop containing nucleoside triphosphate hydrolases"/>
    <property type="match status" value="1"/>
</dbReference>